<keyword evidence="1" id="KW-1185">Reference proteome</keyword>
<dbReference type="WBParaSite" id="PSU_v2.g5174.t1">
    <property type="protein sequence ID" value="PSU_v2.g5174.t1"/>
    <property type="gene ID" value="PSU_v2.g5174"/>
</dbReference>
<protein>
    <submittedName>
        <fullName evidence="2">Uncharacterized protein</fullName>
    </submittedName>
</protein>
<dbReference type="Proteomes" id="UP000887577">
    <property type="component" value="Unplaced"/>
</dbReference>
<name>A0A914YYJ7_9BILA</name>
<evidence type="ECO:0000313" key="2">
    <source>
        <dbReference type="WBParaSite" id="PSU_v2.g5174.t1"/>
    </source>
</evidence>
<sequence length="96" mass="10624">MSIIIAIPSDDNGNLMKVLGSNELEFTVTSKPFFEILSIVYNQTVNTSSTAANTLRIAKTVIINGNTEMHTQLLQNGYSNYSVTSIPYFDIVTKLF</sequence>
<proteinExistence type="predicted"/>
<organism evidence="1 2">
    <name type="scientific">Panagrolaimus superbus</name>
    <dbReference type="NCBI Taxonomy" id="310955"/>
    <lineage>
        <taxon>Eukaryota</taxon>
        <taxon>Metazoa</taxon>
        <taxon>Ecdysozoa</taxon>
        <taxon>Nematoda</taxon>
        <taxon>Chromadorea</taxon>
        <taxon>Rhabditida</taxon>
        <taxon>Tylenchina</taxon>
        <taxon>Panagrolaimomorpha</taxon>
        <taxon>Panagrolaimoidea</taxon>
        <taxon>Panagrolaimidae</taxon>
        <taxon>Panagrolaimus</taxon>
    </lineage>
</organism>
<reference evidence="2" key="1">
    <citation type="submission" date="2022-11" db="UniProtKB">
        <authorList>
            <consortium name="WormBaseParasite"/>
        </authorList>
    </citation>
    <scope>IDENTIFICATION</scope>
</reference>
<dbReference type="AlphaFoldDB" id="A0A914YYJ7"/>
<accession>A0A914YYJ7</accession>
<evidence type="ECO:0000313" key="1">
    <source>
        <dbReference type="Proteomes" id="UP000887577"/>
    </source>
</evidence>